<keyword evidence="7" id="KW-0032">Aminotransferase</keyword>
<comment type="cofactor">
    <cofactor evidence="1">
        <name>pyridoxal 5'-phosphate</name>
        <dbReference type="ChEBI" id="CHEBI:597326"/>
    </cofactor>
</comment>
<dbReference type="InterPro" id="IPR000192">
    <property type="entry name" value="Aminotrans_V_dom"/>
</dbReference>
<dbReference type="PROSITE" id="PS00018">
    <property type="entry name" value="EF_HAND_1"/>
    <property type="match status" value="1"/>
</dbReference>
<dbReference type="PANTHER" id="PTHR43586:SF4">
    <property type="entry name" value="ISOPENICILLIN N EPIMERASE"/>
    <property type="match status" value="1"/>
</dbReference>
<organism evidence="7 8">
    <name type="scientific">Candidatus Geothrix skivensis</name>
    <dbReference type="NCBI Taxonomy" id="2954439"/>
    <lineage>
        <taxon>Bacteria</taxon>
        <taxon>Pseudomonadati</taxon>
        <taxon>Acidobacteriota</taxon>
        <taxon>Holophagae</taxon>
        <taxon>Holophagales</taxon>
        <taxon>Holophagaceae</taxon>
        <taxon>Geothrix</taxon>
    </lineage>
</organism>
<gene>
    <name evidence="7" type="ORF">IPP58_13560</name>
</gene>
<evidence type="ECO:0000256" key="4">
    <source>
        <dbReference type="ARBA" id="ARBA00022898"/>
    </source>
</evidence>
<evidence type="ECO:0000256" key="3">
    <source>
        <dbReference type="ARBA" id="ARBA00012239"/>
    </source>
</evidence>
<sequence length="409" mass="44846">MTLLDLPIPPEVKMIYLDNGATSFPKPQEVYTRMDTFYRSAGVNPGRSGFDLCLEAGALVDDTRHLLCAFFGGTDPNRLVFGYNSTDALNLAIGGSLRPGDHVVTTHLEHNATLRPLWKLEQEGCPVDWVDFDATGYVDPQEVIARFRPDTRACVMNHASNVIGTVQDVATVGRACRERGIRFILDVSQSAGMVPVKMDELNADIVCFTGHKSLMGPMGIGGMYVREGVELRRTRAGGTGVKSAQRQHLDEYPYRMEYGTPNLPGIAGLQAGVTWVNQLGLTAIHRHEMALWTRLRDGLREIEGVTLYCAEDVPGRDRISVLSFNVDGLEAMDVGTMLDVDHNIACRTGLHCTPMVHEHLGTDVLHGAVRFGIGAFNREAHIEAAIEGVREIAAGRKRRSGRVTSLTHA</sequence>
<keyword evidence="7" id="KW-0808">Transferase</keyword>
<evidence type="ECO:0000313" key="8">
    <source>
        <dbReference type="Proteomes" id="UP000886657"/>
    </source>
</evidence>
<dbReference type="PIRSF" id="PIRSF005572">
    <property type="entry name" value="NifS"/>
    <property type="match status" value="1"/>
</dbReference>
<evidence type="ECO:0000256" key="5">
    <source>
        <dbReference type="ARBA" id="ARBA00050776"/>
    </source>
</evidence>
<dbReference type="EMBL" id="JADKIO010000009">
    <property type="protein sequence ID" value="MBK9797498.1"/>
    <property type="molecule type" value="Genomic_DNA"/>
</dbReference>
<dbReference type="EC" id="2.8.1.7" evidence="3"/>
<dbReference type="InterPro" id="IPR015422">
    <property type="entry name" value="PyrdxlP-dep_Trfase_small"/>
</dbReference>
<comment type="caution">
    <text evidence="7">The sequence shown here is derived from an EMBL/GenBank/DDBJ whole genome shotgun (WGS) entry which is preliminary data.</text>
</comment>
<accession>A0A9D7SIJ7</accession>
<reference evidence="7" key="1">
    <citation type="submission" date="2020-10" db="EMBL/GenBank/DDBJ databases">
        <title>Connecting structure to function with the recovery of over 1000 high-quality activated sludge metagenome-assembled genomes encoding full-length rRNA genes using long-read sequencing.</title>
        <authorList>
            <person name="Singleton C.M."/>
            <person name="Petriglieri F."/>
            <person name="Kristensen J.M."/>
            <person name="Kirkegaard R.H."/>
            <person name="Michaelsen T.Y."/>
            <person name="Andersen M.H."/>
            <person name="Karst S.M."/>
            <person name="Dueholm M.S."/>
            <person name="Nielsen P.H."/>
            <person name="Albertsen M."/>
        </authorList>
    </citation>
    <scope>NUCLEOTIDE SEQUENCE</scope>
    <source>
        <strain evidence="7">Skiv_18-Q3-R9-52_MAXAC.067</strain>
    </source>
</reference>
<dbReference type="InterPro" id="IPR018247">
    <property type="entry name" value="EF_Hand_1_Ca_BS"/>
</dbReference>
<comment type="catalytic activity">
    <reaction evidence="5">
        <text>(sulfur carrier)-H + L-cysteine = (sulfur carrier)-SH + L-alanine</text>
        <dbReference type="Rhea" id="RHEA:43892"/>
        <dbReference type="Rhea" id="RHEA-COMP:14737"/>
        <dbReference type="Rhea" id="RHEA-COMP:14739"/>
        <dbReference type="ChEBI" id="CHEBI:29917"/>
        <dbReference type="ChEBI" id="CHEBI:35235"/>
        <dbReference type="ChEBI" id="CHEBI:57972"/>
        <dbReference type="ChEBI" id="CHEBI:64428"/>
        <dbReference type="EC" id="2.8.1.7"/>
    </reaction>
</comment>
<dbReference type="InterPro" id="IPR015424">
    <property type="entry name" value="PyrdxlP-dep_Trfase"/>
</dbReference>
<keyword evidence="4" id="KW-0663">Pyridoxal phosphate</keyword>
<protein>
    <recommendedName>
        <fullName evidence="3">cysteine desulfurase</fullName>
        <ecNumber evidence="3">2.8.1.7</ecNumber>
    </recommendedName>
</protein>
<evidence type="ECO:0000313" key="7">
    <source>
        <dbReference type="EMBL" id="MBK9797498.1"/>
    </source>
</evidence>
<dbReference type="AlphaFoldDB" id="A0A9D7SIJ7"/>
<name>A0A9D7SIJ7_9BACT</name>
<dbReference type="InterPro" id="IPR010969">
    <property type="entry name" value="Cys_dSase-rel_unknwn_funct"/>
</dbReference>
<dbReference type="GO" id="GO:0031071">
    <property type="term" value="F:cysteine desulfurase activity"/>
    <property type="evidence" value="ECO:0007669"/>
    <property type="project" value="UniProtKB-EC"/>
</dbReference>
<dbReference type="Proteomes" id="UP000886657">
    <property type="component" value="Unassembled WGS sequence"/>
</dbReference>
<dbReference type="Pfam" id="PF00266">
    <property type="entry name" value="Aminotran_5"/>
    <property type="match status" value="1"/>
</dbReference>
<comment type="similarity">
    <text evidence="2">Belongs to the class-V pyridoxal-phosphate-dependent aminotransferase family. Csd subfamily.</text>
</comment>
<dbReference type="SUPFAM" id="SSF53383">
    <property type="entry name" value="PLP-dependent transferases"/>
    <property type="match status" value="1"/>
</dbReference>
<dbReference type="InterPro" id="IPR015421">
    <property type="entry name" value="PyrdxlP-dep_Trfase_major"/>
</dbReference>
<dbReference type="NCBIfam" id="TIGR01977">
    <property type="entry name" value="am_tr_V_EF2568"/>
    <property type="match status" value="1"/>
</dbReference>
<dbReference type="Gene3D" id="3.40.640.10">
    <property type="entry name" value="Type I PLP-dependent aspartate aminotransferase-like (Major domain)"/>
    <property type="match status" value="1"/>
</dbReference>
<evidence type="ECO:0000256" key="2">
    <source>
        <dbReference type="ARBA" id="ARBA00010447"/>
    </source>
</evidence>
<dbReference type="InterPro" id="IPR016454">
    <property type="entry name" value="Cysteine_dSase"/>
</dbReference>
<evidence type="ECO:0000259" key="6">
    <source>
        <dbReference type="Pfam" id="PF00266"/>
    </source>
</evidence>
<feature type="domain" description="Aminotransferase class V" evidence="6">
    <location>
        <begin position="15"/>
        <end position="384"/>
    </location>
</feature>
<dbReference type="GO" id="GO:0008483">
    <property type="term" value="F:transaminase activity"/>
    <property type="evidence" value="ECO:0007669"/>
    <property type="project" value="UniProtKB-KW"/>
</dbReference>
<evidence type="ECO:0000256" key="1">
    <source>
        <dbReference type="ARBA" id="ARBA00001933"/>
    </source>
</evidence>
<proteinExistence type="inferred from homology"/>
<dbReference type="Gene3D" id="3.90.1150.10">
    <property type="entry name" value="Aspartate Aminotransferase, domain 1"/>
    <property type="match status" value="1"/>
</dbReference>
<dbReference type="PANTHER" id="PTHR43586">
    <property type="entry name" value="CYSTEINE DESULFURASE"/>
    <property type="match status" value="1"/>
</dbReference>